<reference evidence="1" key="3">
    <citation type="submission" date="2020-05" db="EMBL/GenBank/DDBJ databases">
        <title>Electrophorus electricus (electric eel) genome, fEleEle1, primary haplotype.</title>
        <authorList>
            <person name="Myers G."/>
            <person name="Meyer A."/>
            <person name="Fedrigo O."/>
            <person name="Formenti G."/>
            <person name="Rhie A."/>
            <person name="Tracey A."/>
            <person name="Sims Y."/>
            <person name="Jarvis E.D."/>
        </authorList>
    </citation>
    <scope>NUCLEOTIDE SEQUENCE [LARGE SCALE GENOMIC DNA]</scope>
</reference>
<dbReference type="Pfam" id="PF11771">
    <property type="entry name" value="DUF3314"/>
    <property type="match status" value="1"/>
</dbReference>
<dbReference type="OMA" id="WHLETIP"/>
<sequence length="326" mass="37299">GTRARSTNHVIKLRKDNKASSGLLYNSSITKCAVLAPFAGEEMHCAQPQRAATPSQSQMRIMDNEIHHIEEQLHYLLSKTDEFQDHLLYSQGCLKNKGFAEAVQSFLRVCQLFFTYLESLARDSFPDRSHLHPYIRHRLLHFTQRMCTRLEQMVLMFASFGWVSLEESDPSGISHFYIGQCQVDSVKVSIFRYCCPTPFLALPNSKLYKCMRWNVEYERGSDGGGQEEKKEAYFLCCEDIPVGERGGRGEEGQTRKGMWSIGQWVQTYPDPNADHIYDWVLCAVPQGQYKQLVCLGEKEPLNCIATDYLLEALFSGAAPSIMDMWF</sequence>
<protein>
    <submittedName>
        <fullName evidence="1">Uncharacterized protein</fullName>
    </submittedName>
</protein>
<dbReference type="PANTHER" id="PTHR36292:SF1">
    <property type="entry name" value="UPF0575 PROTEIN C19ORF67"/>
    <property type="match status" value="1"/>
</dbReference>
<accession>A0A4W4GYB4</accession>
<evidence type="ECO:0000313" key="1">
    <source>
        <dbReference type="Ensembl" id="ENSEEEP00000041318.2"/>
    </source>
</evidence>
<dbReference type="STRING" id="8005.ENSEEEP00000041318"/>
<proteinExistence type="predicted"/>
<reference evidence="1" key="4">
    <citation type="submission" date="2025-08" db="UniProtKB">
        <authorList>
            <consortium name="Ensembl"/>
        </authorList>
    </citation>
    <scope>IDENTIFICATION</scope>
</reference>
<organism evidence="1 2">
    <name type="scientific">Electrophorus electricus</name>
    <name type="common">Electric eel</name>
    <name type="synonym">Gymnotus electricus</name>
    <dbReference type="NCBI Taxonomy" id="8005"/>
    <lineage>
        <taxon>Eukaryota</taxon>
        <taxon>Metazoa</taxon>
        <taxon>Chordata</taxon>
        <taxon>Craniata</taxon>
        <taxon>Vertebrata</taxon>
        <taxon>Euteleostomi</taxon>
        <taxon>Actinopterygii</taxon>
        <taxon>Neopterygii</taxon>
        <taxon>Teleostei</taxon>
        <taxon>Ostariophysi</taxon>
        <taxon>Gymnotiformes</taxon>
        <taxon>Gymnotoidei</taxon>
        <taxon>Gymnotidae</taxon>
        <taxon>Electrophorus</taxon>
    </lineage>
</organism>
<keyword evidence="2" id="KW-1185">Reference proteome</keyword>
<dbReference type="Ensembl" id="ENSEEET00000041796.2">
    <property type="protein sequence ID" value="ENSEEEP00000041318.2"/>
    <property type="gene ID" value="ENSEEEG00000019555.2"/>
</dbReference>
<reference evidence="2" key="2">
    <citation type="journal article" date="2017" name="Sci. Adv.">
        <title>A tail of two voltages: Proteomic comparison of the three electric organs of the electric eel.</title>
        <authorList>
            <person name="Traeger L.L."/>
            <person name="Sabat G."/>
            <person name="Barrett-Wilt G.A."/>
            <person name="Wells G.B."/>
            <person name="Sussman M.R."/>
        </authorList>
    </citation>
    <scope>NUCLEOTIDE SEQUENCE [LARGE SCALE GENOMIC DNA]</scope>
</reference>
<dbReference type="AlphaFoldDB" id="A0A4W4GYB4"/>
<name>A0A4W4GYB4_ELEEL</name>
<dbReference type="InterPro" id="IPR021748">
    <property type="entry name" value="DUF3314"/>
</dbReference>
<reference evidence="2" key="1">
    <citation type="journal article" date="2014" name="Science">
        <title>Nonhuman genetics. Genomic basis for the convergent evolution of electric organs.</title>
        <authorList>
            <person name="Gallant J.R."/>
            <person name="Traeger L.L."/>
            <person name="Volkening J.D."/>
            <person name="Moffett H."/>
            <person name="Chen P.H."/>
            <person name="Novina C.D."/>
            <person name="Phillips G.N.Jr."/>
            <person name="Anand R."/>
            <person name="Wells G.B."/>
            <person name="Pinch M."/>
            <person name="Guth R."/>
            <person name="Unguez G.A."/>
            <person name="Albert J.S."/>
            <person name="Zakon H.H."/>
            <person name="Samanta M.P."/>
            <person name="Sussman M.R."/>
        </authorList>
    </citation>
    <scope>NUCLEOTIDE SEQUENCE [LARGE SCALE GENOMIC DNA]</scope>
</reference>
<evidence type="ECO:0000313" key="2">
    <source>
        <dbReference type="Proteomes" id="UP000314983"/>
    </source>
</evidence>
<reference evidence="1" key="5">
    <citation type="submission" date="2025-09" db="UniProtKB">
        <authorList>
            <consortium name="Ensembl"/>
        </authorList>
    </citation>
    <scope>IDENTIFICATION</scope>
</reference>
<dbReference type="Proteomes" id="UP000314983">
    <property type="component" value="Chromosome 16"/>
</dbReference>
<dbReference type="PANTHER" id="PTHR36292">
    <property type="entry name" value="UPF0575 PROTEIN C19ORF67"/>
    <property type="match status" value="1"/>
</dbReference>
<dbReference type="GeneTree" id="ENSGT00390000009916"/>